<evidence type="ECO:0000313" key="4">
    <source>
        <dbReference type="EMBL" id="KAF5941857.1"/>
    </source>
</evidence>
<evidence type="ECO:0000256" key="1">
    <source>
        <dbReference type="ARBA" id="ARBA00010228"/>
    </source>
</evidence>
<dbReference type="InterPro" id="IPR038579">
    <property type="entry name" value="Ribosomal_eS21_sf"/>
</dbReference>
<dbReference type="AlphaFoldDB" id="A0A7J7GMX9"/>
<dbReference type="Gene3D" id="3.30.1230.20">
    <property type="match status" value="1"/>
</dbReference>
<accession>A0A7J7GMX9</accession>
<keyword evidence="2" id="KW-0689">Ribosomal protein</keyword>
<dbReference type="Proteomes" id="UP000593564">
    <property type="component" value="Unassembled WGS sequence"/>
</dbReference>
<dbReference type="InterPro" id="IPR001931">
    <property type="entry name" value="Ribosomal_eS21"/>
</dbReference>
<keyword evidence="6" id="KW-1185">Reference proteome</keyword>
<evidence type="ECO:0000256" key="3">
    <source>
        <dbReference type="ARBA" id="ARBA00023274"/>
    </source>
</evidence>
<dbReference type="EMBL" id="JACBKZ010000009">
    <property type="protein sequence ID" value="KAF5941858.1"/>
    <property type="molecule type" value="Genomic_DNA"/>
</dbReference>
<dbReference type="GO" id="GO:1990904">
    <property type="term" value="C:ribonucleoprotein complex"/>
    <property type="evidence" value="ECO:0007669"/>
    <property type="project" value="UniProtKB-KW"/>
</dbReference>
<evidence type="ECO:0000313" key="5">
    <source>
        <dbReference type="EMBL" id="KAF5941858.1"/>
    </source>
</evidence>
<keyword evidence="3" id="KW-0687">Ribonucleoprotein</keyword>
<dbReference type="GO" id="GO:0005840">
    <property type="term" value="C:ribosome"/>
    <property type="evidence" value="ECO:0007669"/>
    <property type="project" value="UniProtKB-KW"/>
</dbReference>
<sequence length="94" mass="10559">MQNEEGQNMDLYIPRKCSATNRLITAKDHASVQINVGMRLAVILVNSPLLRSVDLFVPREMLTVLLIGSGRRRKLKPDLFKTNPPANEKCTNPT</sequence>
<protein>
    <recommendedName>
        <fullName evidence="7">40S ribosomal protein S21</fullName>
    </recommendedName>
</protein>
<reference evidence="6" key="1">
    <citation type="journal article" date="2020" name="Nat. Commun.">
        <title>Genome assembly of wild tea tree DASZ reveals pedigree and selection history of tea varieties.</title>
        <authorList>
            <person name="Zhang W."/>
            <person name="Zhang Y."/>
            <person name="Qiu H."/>
            <person name="Guo Y."/>
            <person name="Wan H."/>
            <person name="Zhang X."/>
            <person name="Scossa F."/>
            <person name="Alseekh S."/>
            <person name="Zhang Q."/>
            <person name="Wang P."/>
            <person name="Xu L."/>
            <person name="Schmidt M.H."/>
            <person name="Jia X."/>
            <person name="Li D."/>
            <person name="Zhu A."/>
            <person name="Guo F."/>
            <person name="Chen W."/>
            <person name="Ni D."/>
            <person name="Usadel B."/>
            <person name="Fernie A.R."/>
            <person name="Wen W."/>
        </authorList>
    </citation>
    <scope>NUCLEOTIDE SEQUENCE [LARGE SCALE GENOMIC DNA]</scope>
    <source>
        <strain evidence="6">cv. G240</strain>
    </source>
</reference>
<comment type="caution">
    <text evidence="4">The sequence shown here is derived from an EMBL/GenBank/DDBJ whole genome shotgun (WGS) entry which is preliminary data.</text>
</comment>
<name>A0A7J7GMX9_CAMSI</name>
<dbReference type="GO" id="GO:0006412">
    <property type="term" value="P:translation"/>
    <property type="evidence" value="ECO:0007669"/>
    <property type="project" value="InterPro"/>
</dbReference>
<dbReference type="PROSITE" id="PS00996">
    <property type="entry name" value="RIBOSOMAL_S21E"/>
    <property type="match status" value="1"/>
</dbReference>
<dbReference type="InterPro" id="IPR018279">
    <property type="entry name" value="Ribosomal_eS21_CS"/>
</dbReference>
<evidence type="ECO:0000313" key="6">
    <source>
        <dbReference type="Proteomes" id="UP000593564"/>
    </source>
</evidence>
<gene>
    <name evidence="4" type="ORF">HYC85_019499</name>
    <name evidence="5" type="ORF">HYC85_019500</name>
</gene>
<proteinExistence type="inferred from homology"/>
<evidence type="ECO:0000256" key="2">
    <source>
        <dbReference type="ARBA" id="ARBA00022980"/>
    </source>
</evidence>
<dbReference type="GO" id="GO:0005829">
    <property type="term" value="C:cytosol"/>
    <property type="evidence" value="ECO:0007669"/>
    <property type="project" value="UniProtKB-ARBA"/>
</dbReference>
<dbReference type="Pfam" id="PF01249">
    <property type="entry name" value="Ribosomal_S21e"/>
    <property type="match status" value="1"/>
</dbReference>
<dbReference type="EMBL" id="JACBKZ010000009">
    <property type="protein sequence ID" value="KAF5941857.1"/>
    <property type="molecule type" value="Genomic_DNA"/>
</dbReference>
<dbReference type="GO" id="GO:0003735">
    <property type="term" value="F:structural constituent of ribosome"/>
    <property type="evidence" value="ECO:0007669"/>
    <property type="project" value="InterPro"/>
</dbReference>
<evidence type="ECO:0008006" key="7">
    <source>
        <dbReference type="Google" id="ProtNLM"/>
    </source>
</evidence>
<reference evidence="4 6" key="2">
    <citation type="submission" date="2020-07" db="EMBL/GenBank/DDBJ databases">
        <title>Genome assembly of wild tea tree DASZ reveals pedigree and selection history of tea varieties.</title>
        <authorList>
            <person name="Zhang W."/>
        </authorList>
    </citation>
    <scope>NUCLEOTIDE SEQUENCE [LARGE SCALE GENOMIC DNA]</scope>
    <source>
        <strain evidence="6">cv. G240</strain>
        <strain evidence="4">G240</strain>
        <tissue evidence="4">Leaf</tissue>
    </source>
</reference>
<organism evidence="4 6">
    <name type="scientific">Camellia sinensis</name>
    <name type="common">Tea plant</name>
    <name type="synonym">Thea sinensis</name>
    <dbReference type="NCBI Taxonomy" id="4442"/>
    <lineage>
        <taxon>Eukaryota</taxon>
        <taxon>Viridiplantae</taxon>
        <taxon>Streptophyta</taxon>
        <taxon>Embryophyta</taxon>
        <taxon>Tracheophyta</taxon>
        <taxon>Spermatophyta</taxon>
        <taxon>Magnoliopsida</taxon>
        <taxon>eudicotyledons</taxon>
        <taxon>Gunneridae</taxon>
        <taxon>Pentapetalae</taxon>
        <taxon>asterids</taxon>
        <taxon>Ericales</taxon>
        <taxon>Theaceae</taxon>
        <taxon>Camellia</taxon>
    </lineage>
</organism>
<dbReference type="PANTHER" id="PTHR10442">
    <property type="entry name" value="40S RIBOSOMAL PROTEIN S21"/>
    <property type="match status" value="1"/>
</dbReference>
<comment type="similarity">
    <text evidence="1">Belongs to the eukaryotic ribosomal protein eS21 family.</text>
</comment>